<feature type="region of interest" description="Disordered" evidence="2">
    <location>
        <begin position="37"/>
        <end position="80"/>
    </location>
</feature>
<dbReference type="PANTHER" id="PTHR46326:SF2">
    <property type="entry name" value="ZINC FINGER PROTEIN ZAT1-RELATED"/>
    <property type="match status" value="1"/>
</dbReference>
<proteinExistence type="predicted"/>
<dbReference type="PROSITE" id="PS00028">
    <property type="entry name" value="ZINC_FINGER_C2H2_1"/>
    <property type="match status" value="3"/>
</dbReference>
<dbReference type="Proteomes" id="UP000250235">
    <property type="component" value="Unassembled WGS sequence"/>
</dbReference>
<dbReference type="AlphaFoldDB" id="A0A2Z7AB21"/>
<dbReference type="SUPFAM" id="SSF57667">
    <property type="entry name" value="beta-beta-alpha zinc fingers"/>
    <property type="match status" value="1"/>
</dbReference>
<keyword evidence="1" id="KW-0862">Zinc</keyword>
<evidence type="ECO:0000259" key="3">
    <source>
        <dbReference type="PROSITE" id="PS50157"/>
    </source>
</evidence>
<name>A0A2Z7AB21_9LAMI</name>
<feature type="compositionally biased region" description="Low complexity" evidence="2">
    <location>
        <begin position="56"/>
        <end position="65"/>
    </location>
</feature>
<dbReference type="Pfam" id="PF13912">
    <property type="entry name" value="zf-C2H2_6"/>
    <property type="match status" value="3"/>
</dbReference>
<dbReference type="PROSITE" id="PS50157">
    <property type="entry name" value="ZINC_FINGER_C2H2_2"/>
    <property type="match status" value="3"/>
</dbReference>
<organism evidence="4 5">
    <name type="scientific">Dorcoceras hygrometricum</name>
    <dbReference type="NCBI Taxonomy" id="472368"/>
    <lineage>
        <taxon>Eukaryota</taxon>
        <taxon>Viridiplantae</taxon>
        <taxon>Streptophyta</taxon>
        <taxon>Embryophyta</taxon>
        <taxon>Tracheophyta</taxon>
        <taxon>Spermatophyta</taxon>
        <taxon>Magnoliopsida</taxon>
        <taxon>eudicotyledons</taxon>
        <taxon>Gunneridae</taxon>
        <taxon>Pentapetalae</taxon>
        <taxon>asterids</taxon>
        <taxon>lamiids</taxon>
        <taxon>Lamiales</taxon>
        <taxon>Gesneriaceae</taxon>
        <taxon>Didymocarpoideae</taxon>
        <taxon>Trichosporeae</taxon>
        <taxon>Loxocarpinae</taxon>
        <taxon>Dorcoceras</taxon>
    </lineage>
</organism>
<reference evidence="4 5" key="1">
    <citation type="journal article" date="2015" name="Proc. Natl. Acad. Sci. U.S.A.">
        <title>The resurrection genome of Boea hygrometrica: A blueprint for survival of dehydration.</title>
        <authorList>
            <person name="Xiao L."/>
            <person name="Yang G."/>
            <person name="Zhang L."/>
            <person name="Yang X."/>
            <person name="Zhao S."/>
            <person name="Ji Z."/>
            <person name="Zhou Q."/>
            <person name="Hu M."/>
            <person name="Wang Y."/>
            <person name="Chen M."/>
            <person name="Xu Y."/>
            <person name="Jin H."/>
            <person name="Xiao X."/>
            <person name="Hu G."/>
            <person name="Bao F."/>
            <person name="Hu Y."/>
            <person name="Wan P."/>
            <person name="Li L."/>
            <person name="Deng X."/>
            <person name="Kuang T."/>
            <person name="Xiang C."/>
            <person name="Zhu J.K."/>
            <person name="Oliver M.J."/>
            <person name="He Y."/>
        </authorList>
    </citation>
    <scope>NUCLEOTIDE SEQUENCE [LARGE SCALE GENOMIC DNA]</scope>
    <source>
        <strain evidence="5">cv. XS01</strain>
    </source>
</reference>
<feature type="domain" description="C2H2-type" evidence="3">
    <location>
        <begin position="6"/>
        <end position="28"/>
    </location>
</feature>
<accession>A0A2Z7AB21</accession>
<dbReference type="InterPro" id="IPR044303">
    <property type="entry name" value="ZAT1/4/9"/>
</dbReference>
<evidence type="ECO:0000256" key="1">
    <source>
        <dbReference type="PROSITE-ProRule" id="PRU00042"/>
    </source>
</evidence>
<evidence type="ECO:0000313" key="5">
    <source>
        <dbReference type="Proteomes" id="UP000250235"/>
    </source>
</evidence>
<gene>
    <name evidence="4" type="ORF">F511_17816</name>
</gene>
<sequence>MERNTHRCRLCFRNFSNGKALGGHMRSHVMNLYTAKKGSKRESYEDPSENLEDSRSCLSISSRSSSENEEERRQSFEKGSVDPAEFISSVAVQDWESETDSAGRRSKRARYGRASGSNLKSTRCLHIKNSTADSETETLSSISDTTSEDEDVAYCLMMLSRDKWKREEKEKGLEDDYREEYSDVVRVKKGGGSTKVRGRYRCKTCNELFRSYQALGGHRASHKKVKVNPVPPSRTAPRGGPAAVEKVHECPFCDRVFASGQALGGHKRSHFVGAVSRIGGTLSIDLNLPAPVDDEGI</sequence>
<protein>
    <recommendedName>
        <fullName evidence="3">C2H2-type domain-containing protein</fullName>
    </recommendedName>
</protein>
<dbReference type="InterPro" id="IPR013087">
    <property type="entry name" value="Znf_C2H2_type"/>
</dbReference>
<keyword evidence="5" id="KW-1185">Reference proteome</keyword>
<feature type="compositionally biased region" description="Basic and acidic residues" evidence="2">
    <location>
        <begin position="70"/>
        <end position="80"/>
    </location>
</feature>
<dbReference type="SMART" id="SM00355">
    <property type="entry name" value="ZnF_C2H2"/>
    <property type="match status" value="3"/>
</dbReference>
<dbReference type="Gene3D" id="3.30.160.60">
    <property type="entry name" value="Classic Zinc Finger"/>
    <property type="match status" value="1"/>
</dbReference>
<dbReference type="EMBL" id="KV017181">
    <property type="protein sequence ID" value="KZV18910.1"/>
    <property type="molecule type" value="Genomic_DNA"/>
</dbReference>
<evidence type="ECO:0000313" key="4">
    <source>
        <dbReference type="EMBL" id="KZV18910.1"/>
    </source>
</evidence>
<evidence type="ECO:0000256" key="2">
    <source>
        <dbReference type="SAM" id="MobiDB-lite"/>
    </source>
</evidence>
<feature type="domain" description="C2H2-type" evidence="3">
    <location>
        <begin position="248"/>
        <end position="270"/>
    </location>
</feature>
<dbReference type="GO" id="GO:0006355">
    <property type="term" value="P:regulation of DNA-templated transcription"/>
    <property type="evidence" value="ECO:0007669"/>
    <property type="project" value="InterPro"/>
</dbReference>
<dbReference type="InterPro" id="IPR036236">
    <property type="entry name" value="Znf_C2H2_sf"/>
</dbReference>
<dbReference type="GO" id="GO:0008270">
    <property type="term" value="F:zinc ion binding"/>
    <property type="evidence" value="ECO:0007669"/>
    <property type="project" value="UniProtKB-KW"/>
</dbReference>
<feature type="region of interest" description="Disordered" evidence="2">
    <location>
        <begin position="220"/>
        <end position="241"/>
    </location>
</feature>
<keyword evidence="1" id="KW-0863">Zinc-finger</keyword>
<keyword evidence="1" id="KW-0479">Metal-binding</keyword>
<dbReference type="OrthoDB" id="9411774at2759"/>
<dbReference type="PANTHER" id="PTHR46326">
    <property type="entry name" value="ZINC FINGER PROTEIN ZAT1-RELATED"/>
    <property type="match status" value="1"/>
</dbReference>
<feature type="domain" description="C2H2-type" evidence="3">
    <location>
        <begin position="200"/>
        <end position="227"/>
    </location>
</feature>